<evidence type="ECO:0000313" key="2">
    <source>
        <dbReference type="Proteomes" id="UP001186974"/>
    </source>
</evidence>
<proteinExistence type="predicted"/>
<gene>
    <name evidence="1" type="ORF">LTS18_001545</name>
</gene>
<feature type="non-terminal residue" evidence="1">
    <location>
        <position position="178"/>
    </location>
</feature>
<protein>
    <submittedName>
        <fullName evidence="1">Uncharacterized protein</fullName>
    </submittedName>
</protein>
<sequence>MHSTAAIAPSALPMAYSTPAANAHLAAPHQHDLSDSGSTNTAKSMENTACSWSFAETSTPSTTFGIHNFDWNISAVMKAKSSEIFDDISKDHLQPKMYAYFKDIERDSSKACASLASSMDLLFSDINAPSTEFEKPSDAVANQRILESKLEALEHSASNSDQIYGDFKASMDVHSAAA</sequence>
<comment type="caution">
    <text evidence="1">The sequence shown here is derived from an EMBL/GenBank/DDBJ whole genome shotgun (WGS) entry which is preliminary data.</text>
</comment>
<evidence type="ECO:0000313" key="1">
    <source>
        <dbReference type="EMBL" id="KAK3044336.1"/>
    </source>
</evidence>
<name>A0ACC3CTG3_9PEZI</name>
<organism evidence="1 2">
    <name type="scientific">Coniosporium uncinatum</name>
    <dbReference type="NCBI Taxonomy" id="93489"/>
    <lineage>
        <taxon>Eukaryota</taxon>
        <taxon>Fungi</taxon>
        <taxon>Dikarya</taxon>
        <taxon>Ascomycota</taxon>
        <taxon>Pezizomycotina</taxon>
        <taxon>Dothideomycetes</taxon>
        <taxon>Dothideomycetes incertae sedis</taxon>
        <taxon>Coniosporium</taxon>
    </lineage>
</organism>
<reference evidence="1" key="1">
    <citation type="submission" date="2024-09" db="EMBL/GenBank/DDBJ databases">
        <title>Black Yeasts Isolated from many extreme environments.</title>
        <authorList>
            <person name="Coleine C."/>
            <person name="Stajich J.E."/>
            <person name="Selbmann L."/>
        </authorList>
    </citation>
    <scope>NUCLEOTIDE SEQUENCE</scope>
    <source>
        <strain evidence="1">CCFEE 5737</strain>
    </source>
</reference>
<dbReference type="EMBL" id="JAWDJW010012081">
    <property type="protein sequence ID" value="KAK3044336.1"/>
    <property type="molecule type" value="Genomic_DNA"/>
</dbReference>
<accession>A0ACC3CTG3</accession>
<keyword evidence="2" id="KW-1185">Reference proteome</keyword>
<dbReference type="Proteomes" id="UP001186974">
    <property type="component" value="Unassembled WGS sequence"/>
</dbReference>